<evidence type="ECO:0000313" key="3">
    <source>
        <dbReference type="Proteomes" id="UP000237000"/>
    </source>
</evidence>
<protein>
    <recommendedName>
        <fullName evidence="4">Transmembrane protein</fullName>
    </recommendedName>
</protein>
<comment type="caution">
    <text evidence="2">The sequence shown here is derived from an EMBL/GenBank/DDBJ whole genome shotgun (WGS) entry which is preliminary data.</text>
</comment>
<organism evidence="2 3">
    <name type="scientific">Trema orientale</name>
    <name type="common">Charcoal tree</name>
    <name type="synonym">Celtis orientalis</name>
    <dbReference type="NCBI Taxonomy" id="63057"/>
    <lineage>
        <taxon>Eukaryota</taxon>
        <taxon>Viridiplantae</taxon>
        <taxon>Streptophyta</taxon>
        <taxon>Embryophyta</taxon>
        <taxon>Tracheophyta</taxon>
        <taxon>Spermatophyta</taxon>
        <taxon>Magnoliopsida</taxon>
        <taxon>eudicotyledons</taxon>
        <taxon>Gunneridae</taxon>
        <taxon>Pentapetalae</taxon>
        <taxon>rosids</taxon>
        <taxon>fabids</taxon>
        <taxon>Rosales</taxon>
        <taxon>Cannabaceae</taxon>
        <taxon>Trema</taxon>
    </lineage>
</organism>
<dbReference type="OrthoDB" id="10344436at2759"/>
<keyword evidence="3" id="KW-1185">Reference proteome</keyword>
<keyword evidence="1" id="KW-0812">Transmembrane</keyword>
<keyword evidence="1" id="KW-1133">Transmembrane helix</keyword>
<sequence>MRFWKGRTENRHDSQTERNRVTSVLVWRRSAINSKRSLGRSDHCAWPMLIILLCIVLYCIVLYLFFFAVFNKSLLLCNFIILVTETEGKRLIICSQNSM</sequence>
<dbReference type="Proteomes" id="UP000237000">
    <property type="component" value="Unassembled WGS sequence"/>
</dbReference>
<name>A0A2P5EAX6_TREOI</name>
<dbReference type="AlphaFoldDB" id="A0A2P5EAX6"/>
<evidence type="ECO:0000256" key="1">
    <source>
        <dbReference type="SAM" id="Phobius"/>
    </source>
</evidence>
<accession>A0A2P5EAX6</accession>
<reference evidence="3" key="1">
    <citation type="submission" date="2016-06" db="EMBL/GenBank/DDBJ databases">
        <title>Parallel loss of symbiosis genes in relatives of nitrogen-fixing non-legume Parasponia.</title>
        <authorList>
            <person name="Van Velzen R."/>
            <person name="Holmer R."/>
            <person name="Bu F."/>
            <person name="Rutten L."/>
            <person name="Van Zeijl A."/>
            <person name="Liu W."/>
            <person name="Santuari L."/>
            <person name="Cao Q."/>
            <person name="Sharma T."/>
            <person name="Shen D."/>
            <person name="Roswanjaya Y."/>
            <person name="Wardhani T."/>
            <person name="Kalhor M.S."/>
            <person name="Jansen J."/>
            <person name="Van den Hoogen J."/>
            <person name="Gungor B."/>
            <person name="Hartog M."/>
            <person name="Hontelez J."/>
            <person name="Verver J."/>
            <person name="Yang W.-C."/>
            <person name="Schijlen E."/>
            <person name="Repin R."/>
            <person name="Schilthuizen M."/>
            <person name="Schranz E."/>
            <person name="Heidstra R."/>
            <person name="Miyata K."/>
            <person name="Fedorova E."/>
            <person name="Kohlen W."/>
            <person name="Bisseling T."/>
            <person name="Smit S."/>
            <person name="Geurts R."/>
        </authorList>
    </citation>
    <scope>NUCLEOTIDE SEQUENCE [LARGE SCALE GENOMIC DNA]</scope>
    <source>
        <strain evidence="3">cv. RG33-2</strain>
    </source>
</reference>
<keyword evidence="1" id="KW-0472">Membrane</keyword>
<proteinExistence type="predicted"/>
<dbReference type="EMBL" id="JXTC01000189">
    <property type="protein sequence ID" value="PON82689.1"/>
    <property type="molecule type" value="Genomic_DNA"/>
</dbReference>
<evidence type="ECO:0000313" key="2">
    <source>
        <dbReference type="EMBL" id="PON82689.1"/>
    </source>
</evidence>
<dbReference type="InParanoid" id="A0A2P5EAX6"/>
<feature type="transmembrane region" description="Helical" evidence="1">
    <location>
        <begin position="44"/>
        <end position="70"/>
    </location>
</feature>
<gene>
    <name evidence="2" type="ORF">TorRG33x02_214650</name>
</gene>
<evidence type="ECO:0008006" key="4">
    <source>
        <dbReference type="Google" id="ProtNLM"/>
    </source>
</evidence>